<feature type="region of interest" description="Disordered" evidence="1">
    <location>
        <begin position="1"/>
        <end position="52"/>
    </location>
</feature>
<dbReference type="EMBL" id="QGKX02000004">
    <property type="protein sequence ID" value="KAF3602315.1"/>
    <property type="molecule type" value="Genomic_DNA"/>
</dbReference>
<evidence type="ECO:0000313" key="3">
    <source>
        <dbReference type="Proteomes" id="UP000712600"/>
    </source>
</evidence>
<dbReference type="AlphaFoldDB" id="A0A8S9SQM3"/>
<reference evidence="2" key="1">
    <citation type="submission" date="2019-12" db="EMBL/GenBank/DDBJ databases">
        <title>Genome sequencing and annotation of Brassica cretica.</title>
        <authorList>
            <person name="Studholme D.J."/>
            <person name="Sarris P."/>
        </authorList>
    </citation>
    <scope>NUCLEOTIDE SEQUENCE</scope>
    <source>
        <strain evidence="2">PFS-109/04</strain>
        <tissue evidence="2">Leaf</tissue>
    </source>
</reference>
<protein>
    <submittedName>
        <fullName evidence="2">Uncharacterized protein</fullName>
    </submittedName>
</protein>
<comment type="caution">
    <text evidence="2">The sequence shown here is derived from an EMBL/GenBank/DDBJ whole genome shotgun (WGS) entry which is preliminary data.</text>
</comment>
<proteinExistence type="predicted"/>
<evidence type="ECO:0000313" key="2">
    <source>
        <dbReference type="EMBL" id="KAF3602315.1"/>
    </source>
</evidence>
<sequence length="238" mass="26277">MTKSRNKGQTVGEKYSGIEFLQTPGRTPASGSPLGSTPGPVPGITPSSGKWKTSDMDNLPYFRIWKSLTYSNRLRPTSRRLYKGKSNPRGPAPGPRTRSPNIRDNVQKLSSQGVSRQLKKTNPDLKPCVSISPFLEVQNQGPESCKIISRHVQCLWISKASGKIPAFRFPQKWIPVPTAAFVSTSGAFMGTVGAVCNMQTNQLCLTLVDPNVYYDPIRVVKPHTSYMEIRDDPGAKRE</sequence>
<name>A0A8S9SQM3_BRACR</name>
<gene>
    <name evidence="2" type="ORF">F2Q69_00035291</name>
</gene>
<dbReference type="Proteomes" id="UP000712600">
    <property type="component" value="Unassembled WGS sequence"/>
</dbReference>
<accession>A0A8S9SQM3</accession>
<evidence type="ECO:0000256" key="1">
    <source>
        <dbReference type="SAM" id="MobiDB-lite"/>
    </source>
</evidence>
<organism evidence="2 3">
    <name type="scientific">Brassica cretica</name>
    <name type="common">Mustard</name>
    <dbReference type="NCBI Taxonomy" id="69181"/>
    <lineage>
        <taxon>Eukaryota</taxon>
        <taxon>Viridiplantae</taxon>
        <taxon>Streptophyta</taxon>
        <taxon>Embryophyta</taxon>
        <taxon>Tracheophyta</taxon>
        <taxon>Spermatophyta</taxon>
        <taxon>Magnoliopsida</taxon>
        <taxon>eudicotyledons</taxon>
        <taxon>Gunneridae</taxon>
        <taxon>Pentapetalae</taxon>
        <taxon>rosids</taxon>
        <taxon>malvids</taxon>
        <taxon>Brassicales</taxon>
        <taxon>Brassicaceae</taxon>
        <taxon>Brassiceae</taxon>
        <taxon>Brassica</taxon>
    </lineage>
</organism>
<feature type="region of interest" description="Disordered" evidence="1">
    <location>
        <begin position="76"/>
        <end position="103"/>
    </location>
</feature>